<feature type="compositionally biased region" description="Basic and acidic residues" evidence="5">
    <location>
        <begin position="384"/>
        <end position="409"/>
    </location>
</feature>
<dbReference type="InterPro" id="IPR035979">
    <property type="entry name" value="RBD_domain_sf"/>
</dbReference>
<accession>A0A8R1XT10</accession>
<dbReference type="OMA" id="FSRVYFV"/>
<dbReference type="EnsemblMetazoa" id="OVOC3052.1">
    <property type="protein sequence ID" value="OVOC3052.1"/>
    <property type="gene ID" value="WBGene00239861"/>
</dbReference>
<comment type="similarity">
    <text evidence="2">Belongs to the RENT3 family.</text>
</comment>
<keyword evidence="4" id="KW-0539">Nucleus</keyword>
<keyword evidence="8" id="KW-1185">Reference proteome</keyword>
<dbReference type="GO" id="GO:0003729">
    <property type="term" value="F:mRNA binding"/>
    <property type="evidence" value="ECO:0007669"/>
    <property type="project" value="TreeGrafter"/>
</dbReference>
<dbReference type="PANTHER" id="PTHR13112">
    <property type="entry name" value="UPF3 REGULATOR OF NONSENSE TRANSCRIPTS-LIKE PROTEIN"/>
    <property type="match status" value="1"/>
</dbReference>
<evidence type="ECO:0000256" key="1">
    <source>
        <dbReference type="ARBA" id="ARBA00004123"/>
    </source>
</evidence>
<evidence type="ECO:0000313" key="7">
    <source>
        <dbReference type="EnsemblMetazoa" id="OVOC3052.1"/>
    </source>
</evidence>
<dbReference type="InterPro" id="IPR039722">
    <property type="entry name" value="Upf3"/>
</dbReference>
<reference evidence="8" key="1">
    <citation type="submission" date="2013-10" db="EMBL/GenBank/DDBJ databases">
        <title>Genome sequencing of Onchocerca volvulus.</title>
        <authorList>
            <person name="Cotton J."/>
            <person name="Tsai J."/>
            <person name="Stanley E."/>
            <person name="Tracey A."/>
            <person name="Holroyd N."/>
            <person name="Lustigman S."/>
            <person name="Berriman M."/>
        </authorList>
    </citation>
    <scope>NUCLEOTIDE SEQUENCE</scope>
</reference>
<protein>
    <submittedName>
        <fullName evidence="7">Smg4_UPF3 domain-containing protein</fullName>
    </submittedName>
</protein>
<evidence type="ECO:0000256" key="5">
    <source>
        <dbReference type="SAM" id="MobiDB-lite"/>
    </source>
</evidence>
<organism evidence="7 8">
    <name type="scientific">Onchocerca volvulus</name>
    <dbReference type="NCBI Taxonomy" id="6282"/>
    <lineage>
        <taxon>Eukaryota</taxon>
        <taxon>Metazoa</taxon>
        <taxon>Ecdysozoa</taxon>
        <taxon>Nematoda</taxon>
        <taxon>Chromadorea</taxon>
        <taxon>Rhabditida</taxon>
        <taxon>Spirurina</taxon>
        <taxon>Spiruromorpha</taxon>
        <taxon>Filarioidea</taxon>
        <taxon>Onchocercidae</taxon>
        <taxon>Onchocerca</taxon>
    </lineage>
</organism>
<dbReference type="GO" id="GO:0005730">
    <property type="term" value="C:nucleolus"/>
    <property type="evidence" value="ECO:0007669"/>
    <property type="project" value="TreeGrafter"/>
</dbReference>
<feature type="region of interest" description="Disordered" evidence="5">
    <location>
        <begin position="303"/>
        <end position="328"/>
    </location>
</feature>
<feature type="domain" description="UPF3" evidence="6">
    <location>
        <begin position="45"/>
        <end position="206"/>
    </location>
</feature>
<reference evidence="7" key="2">
    <citation type="submission" date="2022-06" db="UniProtKB">
        <authorList>
            <consortium name="EnsemblMetazoa"/>
        </authorList>
    </citation>
    <scope>IDENTIFICATION</scope>
</reference>
<dbReference type="Proteomes" id="UP000024404">
    <property type="component" value="Unassembled WGS sequence"/>
</dbReference>
<dbReference type="SUPFAM" id="SSF54928">
    <property type="entry name" value="RNA-binding domain, RBD"/>
    <property type="match status" value="1"/>
</dbReference>
<dbReference type="InterPro" id="IPR005120">
    <property type="entry name" value="UPF3_dom"/>
</dbReference>
<dbReference type="Pfam" id="PF03467">
    <property type="entry name" value="Smg4_UPF3"/>
    <property type="match status" value="1"/>
</dbReference>
<dbReference type="InterPro" id="IPR012677">
    <property type="entry name" value="Nucleotide-bd_a/b_plait_sf"/>
</dbReference>
<dbReference type="Gene3D" id="3.30.70.330">
    <property type="match status" value="1"/>
</dbReference>
<feature type="region of interest" description="Disordered" evidence="5">
    <location>
        <begin position="382"/>
        <end position="429"/>
    </location>
</feature>
<evidence type="ECO:0000259" key="6">
    <source>
        <dbReference type="Pfam" id="PF03467"/>
    </source>
</evidence>
<evidence type="ECO:0000256" key="2">
    <source>
        <dbReference type="ARBA" id="ARBA00005991"/>
    </source>
</evidence>
<proteinExistence type="inferred from homology"/>
<sequence length="456" mass="53587">MNCIIFRNLAILKEVGDYCSMKNDSSKLASSATSSRKEKIRRKMPLKIVLRRLPAAMTWEQLETQLNPIPEFEFSEFVAAKSGGGISFSRVYFVFKNDEDIIAFKERFHGYVFVDNEGGESVGIVELAPNPKVPHDKLETAKERDLKCGTIETDHEYKKFLSERENPQKLDPVPLEQLIREIDEKEKMLEKNAVQETPLTQYMIRKSIRRTEEKRRAREEEKRERMERRYESELRDKRDRQDMKKVTEFRNSKFERSHESSMKEKERTKIRTYRSGDYNRNGTIEKSNKWCDNNDRDKCIQLSKKGRDASDSRDLFSKKTKQNDENQDFKDERIEKLEKKKIRKEDETISKKFVPLEDTTGPTSYVFSKSDKTSTRVSKMVNRMPEHKITVTEKNSKDPNNGRKEEKTENGFTKPRRNKDRPERAIYQPGAVRRRAAALAASGSCIGKYWKNRISE</sequence>
<name>A0A8R1XT10_ONCVO</name>
<dbReference type="GO" id="GO:0045727">
    <property type="term" value="P:positive regulation of translation"/>
    <property type="evidence" value="ECO:0007669"/>
    <property type="project" value="TreeGrafter"/>
</dbReference>
<evidence type="ECO:0000256" key="3">
    <source>
        <dbReference type="ARBA" id="ARBA00023161"/>
    </source>
</evidence>
<evidence type="ECO:0000256" key="4">
    <source>
        <dbReference type="ARBA" id="ARBA00023242"/>
    </source>
</evidence>
<comment type="subcellular location">
    <subcellularLocation>
        <location evidence="1">Nucleus</location>
    </subcellularLocation>
</comment>
<dbReference type="CDD" id="cd12455">
    <property type="entry name" value="RRM_like_Smg4_UPF3"/>
    <property type="match status" value="1"/>
</dbReference>
<dbReference type="AlphaFoldDB" id="A0A8R1XT10"/>
<dbReference type="GO" id="GO:0005737">
    <property type="term" value="C:cytoplasm"/>
    <property type="evidence" value="ECO:0007669"/>
    <property type="project" value="TreeGrafter"/>
</dbReference>
<dbReference type="GO" id="GO:0000184">
    <property type="term" value="P:nuclear-transcribed mRNA catabolic process, nonsense-mediated decay"/>
    <property type="evidence" value="ECO:0007669"/>
    <property type="project" value="UniProtKB-KW"/>
</dbReference>
<dbReference type="PANTHER" id="PTHR13112:SF0">
    <property type="entry name" value="FI21285P1"/>
    <property type="match status" value="1"/>
</dbReference>
<feature type="region of interest" description="Disordered" evidence="5">
    <location>
        <begin position="210"/>
        <end position="267"/>
    </location>
</feature>
<keyword evidence="3" id="KW-0866">Nonsense-mediated mRNA decay</keyword>
<evidence type="ECO:0000313" key="8">
    <source>
        <dbReference type="Proteomes" id="UP000024404"/>
    </source>
</evidence>
<dbReference type="EMBL" id="CMVM020000076">
    <property type="status" value="NOT_ANNOTATED_CDS"/>
    <property type="molecule type" value="Genomic_DNA"/>
</dbReference>